<sequence>MVGMDGFGAGGDVGGVPNTQDLRQLGSVPTEGAVFDASQYAFFGQDTVVQEVELGGLEDDDDLPESNEEEFILHREEVEDLRSLSDIDDLSTTFWKLNKVVSEPKSAGFIGEQGSRENSAAEWSQKDDVLNWYEQNAYDNEGSLDGRRMSSQPHSSLSQLHEPKPLYRTSSYPEQQRQQQHHQLQPIPHFPSEPILVPNSSFTSYPPPGGRSQQASPSHNAGHLNIPYHSVGAQMALSPQNRSHFSNSPLQMSGLNHGPPFGGNMRQFPTGSPLNPIIQNQLVNQSGLYPGDHPNISSGIPMINKYDQMLGLMELRDQMPKSAQMGRHNLRFPPQGFDMSGLKSNIGWPRFRSKYMTTEEIENILRMQLAATHSNDPYVDDYYHQGCLAKKSSGAKLRHHFSPAQIRELPLRPSSNSEPHAFLQATFDEFFGLLTKYCVNKYDSVMQSFLIQGTPNMAGIGSDAARAISKEMPVELLRASLPHTDDRQKKLLLDFAQRSIPVVGFNSNSGGHDHHVNSESVLS</sequence>
<name>A0A151S2T4_CAJCA</name>
<dbReference type="InterPro" id="IPR039900">
    <property type="entry name" value="Pat1-like"/>
</dbReference>
<gene>
    <name evidence="4" type="ORF">KK1_029148</name>
</gene>
<keyword evidence="2" id="KW-0963">Cytoplasm</keyword>
<feature type="compositionally biased region" description="Low complexity" evidence="3">
    <location>
        <begin position="150"/>
        <end position="160"/>
    </location>
</feature>
<dbReference type="STRING" id="3821.A0A151S2T4"/>
<dbReference type="EMBL" id="KQ483483">
    <property type="protein sequence ID" value="KYP49116.1"/>
    <property type="molecule type" value="Genomic_DNA"/>
</dbReference>
<proteinExistence type="predicted"/>
<dbReference type="GO" id="GO:0000290">
    <property type="term" value="P:deadenylation-dependent decapping of nuclear-transcribed mRNA"/>
    <property type="evidence" value="ECO:0007669"/>
    <property type="project" value="InterPro"/>
</dbReference>
<dbReference type="GO" id="GO:0000932">
    <property type="term" value="C:P-body"/>
    <property type="evidence" value="ECO:0007669"/>
    <property type="project" value="UniProtKB-SubCell"/>
</dbReference>
<reference evidence="4" key="1">
    <citation type="journal article" date="2012" name="Nat. Biotechnol.">
        <title>Draft genome sequence of pigeonpea (Cajanus cajan), an orphan legume crop of resource-poor farmers.</title>
        <authorList>
            <person name="Varshney R.K."/>
            <person name="Chen W."/>
            <person name="Li Y."/>
            <person name="Bharti A.K."/>
            <person name="Saxena R.K."/>
            <person name="Schlueter J.A."/>
            <person name="Donoghue M.T."/>
            <person name="Azam S."/>
            <person name="Fan G."/>
            <person name="Whaley A.M."/>
            <person name="Farmer A.D."/>
            <person name="Sheridan J."/>
            <person name="Iwata A."/>
            <person name="Tuteja R."/>
            <person name="Penmetsa R.V."/>
            <person name="Wu W."/>
            <person name="Upadhyaya H.D."/>
            <person name="Yang S.P."/>
            <person name="Shah T."/>
            <person name="Saxena K.B."/>
            <person name="Michael T."/>
            <person name="McCombie W.R."/>
            <person name="Yang B."/>
            <person name="Zhang G."/>
            <person name="Yang H."/>
            <person name="Wang J."/>
            <person name="Spillane C."/>
            <person name="Cook D.R."/>
            <person name="May G.D."/>
            <person name="Xu X."/>
            <person name="Jackson S.A."/>
        </authorList>
    </citation>
    <scope>NUCLEOTIDE SEQUENCE [LARGE SCALE GENOMIC DNA]</scope>
</reference>
<evidence type="ECO:0000256" key="1">
    <source>
        <dbReference type="ARBA" id="ARBA00004201"/>
    </source>
</evidence>
<feature type="region of interest" description="Disordered" evidence="3">
    <location>
        <begin position="141"/>
        <end position="222"/>
    </location>
</feature>
<dbReference type="GO" id="GO:0003723">
    <property type="term" value="F:RNA binding"/>
    <property type="evidence" value="ECO:0007669"/>
    <property type="project" value="TreeGrafter"/>
</dbReference>
<dbReference type="GO" id="GO:0033962">
    <property type="term" value="P:P-body assembly"/>
    <property type="evidence" value="ECO:0007669"/>
    <property type="project" value="TreeGrafter"/>
</dbReference>
<evidence type="ECO:0000256" key="3">
    <source>
        <dbReference type="SAM" id="MobiDB-lite"/>
    </source>
</evidence>
<evidence type="ECO:0000256" key="2">
    <source>
        <dbReference type="ARBA" id="ARBA00022490"/>
    </source>
</evidence>
<evidence type="ECO:0000313" key="5">
    <source>
        <dbReference type="Proteomes" id="UP000075243"/>
    </source>
</evidence>
<organism evidence="4 5">
    <name type="scientific">Cajanus cajan</name>
    <name type="common">Pigeon pea</name>
    <name type="synonym">Cajanus indicus</name>
    <dbReference type="NCBI Taxonomy" id="3821"/>
    <lineage>
        <taxon>Eukaryota</taxon>
        <taxon>Viridiplantae</taxon>
        <taxon>Streptophyta</taxon>
        <taxon>Embryophyta</taxon>
        <taxon>Tracheophyta</taxon>
        <taxon>Spermatophyta</taxon>
        <taxon>Magnoliopsida</taxon>
        <taxon>eudicotyledons</taxon>
        <taxon>Gunneridae</taxon>
        <taxon>Pentapetalae</taxon>
        <taxon>rosids</taxon>
        <taxon>fabids</taxon>
        <taxon>Fabales</taxon>
        <taxon>Fabaceae</taxon>
        <taxon>Papilionoideae</taxon>
        <taxon>50 kb inversion clade</taxon>
        <taxon>NPAAA clade</taxon>
        <taxon>indigoferoid/millettioid clade</taxon>
        <taxon>Phaseoleae</taxon>
        <taxon>Cajanus</taxon>
    </lineage>
</organism>
<protein>
    <submittedName>
        <fullName evidence="4">Uncharacterized protein</fullName>
    </submittedName>
</protein>
<evidence type="ECO:0000313" key="4">
    <source>
        <dbReference type="EMBL" id="KYP49116.1"/>
    </source>
</evidence>
<dbReference type="Proteomes" id="UP000075243">
    <property type="component" value="Unassembled WGS sequence"/>
</dbReference>
<accession>A0A151S2T4</accession>
<feature type="compositionally biased region" description="Low complexity" evidence="3">
    <location>
        <begin position="175"/>
        <end position="185"/>
    </location>
</feature>
<dbReference type="PANTHER" id="PTHR21551">
    <property type="entry name" value="TOPOISOMERASE II-ASSOCIATED PROTEIN PAT1"/>
    <property type="match status" value="1"/>
</dbReference>
<comment type="subcellular location">
    <subcellularLocation>
        <location evidence="1">Cytoplasm</location>
        <location evidence="1">P-body</location>
    </subcellularLocation>
</comment>
<keyword evidence="5" id="KW-1185">Reference proteome</keyword>
<dbReference type="AlphaFoldDB" id="A0A151S2T4"/>
<dbReference type="Gramene" id="C.cajan_28291.t">
    <property type="protein sequence ID" value="C.cajan_28291.t"/>
    <property type="gene ID" value="C.cajan_28291"/>
</dbReference>
<dbReference type="PANTHER" id="PTHR21551:SF0">
    <property type="entry name" value="PROTEIN ASSOCIATED WITH TOPO II RELATED-1, ISOFORM A"/>
    <property type="match status" value="1"/>
</dbReference>